<keyword evidence="4" id="KW-0694">RNA-binding</keyword>
<dbReference type="Pfam" id="PF00276">
    <property type="entry name" value="Ribosomal_L23"/>
    <property type="match status" value="1"/>
</dbReference>
<evidence type="ECO:0000256" key="1">
    <source>
        <dbReference type="ARBA" id="ARBA00006700"/>
    </source>
</evidence>
<reference evidence="5 6" key="1">
    <citation type="submission" date="2024-01" db="EMBL/GenBank/DDBJ databases">
        <authorList>
            <person name="Kunselman E."/>
        </authorList>
    </citation>
    <scope>NUCLEOTIDE SEQUENCE [LARGE SCALE GENOMIC DNA]</scope>
    <source>
        <strain evidence="5">2 abalone samples</strain>
    </source>
</reference>
<dbReference type="InterPro" id="IPR013025">
    <property type="entry name" value="Ribosomal_uL23-like"/>
</dbReference>
<sequence>MSFINNEDVGWYYDVIQSIVLTEKSTRLKESENKLTINVARKFSKKQIRYAFEKIFNIKVLDLNILNIKGKSVNFKGFRGKKIDIKKAILTIPNAKNFEFNL</sequence>
<evidence type="ECO:0000256" key="3">
    <source>
        <dbReference type="ARBA" id="ARBA00023274"/>
    </source>
</evidence>
<dbReference type="SUPFAM" id="SSF54189">
    <property type="entry name" value="Ribosomal proteins S24e, L23 and L15e"/>
    <property type="match status" value="1"/>
</dbReference>
<name>A0ABP0EVI8_9RICK</name>
<accession>A0ABP0EVI8</accession>
<dbReference type="InterPro" id="IPR012677">
    <property type="entry name" value="Nucleotide-bd_a/b_plait_sf"/>
</dbReference>
<evidence type="ECO:0000256" key="2">
    <source>
        <dbReference type="ARBA" id="ARBA00022980"/>
    </source>
</evidence>
<dbReference type="Gene3D" id="3.30.70.330">
    <property type="match status" value="1"/>
</dbReference>
<evidence type="ECO:0000313" key="6">
    <source>
        <dbReference type="Proteomes" id="UP001314181"/>
    </source>
</evidence>
<keyword evidence="3 4" id="KW-0687">Ribonucleoprotein</keyword>
<evidence type="ECO:0000256" key="4">
    <source>
        <dbReference type="HAMAP-Rule" id="MF_01369"/>
    </source>
</evidence>
<dbReference type="HAMAP" id="MF_01369_B">
    <property type="entry name" value="Ribosomal_uL23_B"/>
    <property type="match status" value="1"/>
</dbReference>
<keyword evidence="6" id="KW-1185">Reference proteome</keyword>
<dbReference type="Proteomes" id="UP001314181">
    <property type="component" value="Unassembled WGS sequence"/>
</dbReference>
<comment type="subunit">
    <text evidence="4">Part of the 50S ribosomal subunit. Contacts protein L29, and trigger factor when it is bound to the ribosome.</text>
</comment>
<keyword evidence="2 4" id="KW-0689">Ribosomal protein</keyword>
<comment type="caution">
    <text evidence="5">The sequence shown here is derived from an EMBL/GenBank/DDBJ whole genome shotgun (WGS) entry which is preliminary data.</text>
</comment>
<dbReference type="EMBL" id="CAWVOK010000026">
    <property type="protein sequence ID" value="CAK8163244.1"/>
    <property type="molecule type" value="Genomic_DNA"/>
</dbReference>
<organism evidence="5 6">
    <name type="scientific">Candidatus Xenohaliotis californiensis</name>
    <dbReference type="NCBI Taxonomy" id="84677"/>
    <lineage>
        <taxon>Bacteria</taxon>
        <taxon>Pseudomonadati</taxon>
        <taxon>Pseudomonadota</taxon>
        <taxon>Alphaproteobacteria</taxon>
        <taxon>Rickettsiales</taxon>
        <taxon>Anaplasmataceae</taxon>
        <taxon>Candidatus Xenohaliotis</taxon>
    </lineage>
</organism>
<comment type="similarity">
    <text evidence="1 4">Belongs to the universal ribosomal protein uL23 family.</text>
</comment>
<keyword evidence="4" id="KW-0699">rRNA-binding</keyword>
<proteinExistence type="inferred from homology"/>
<dbReference type="InterPro" id="IPR012678">
    <property type="entry name" value="Ribosomal_uL23/eL15/eS24_sf"/>
</dbReference>
<comment type="function">
    <text evidence="4">One of the early assembly proteins it binds 23S rRNA. One of the proteins that surrounds the polypeptide exit tunnel on the outside of the ribosome. Forms the main docking site for trigger factor binding to the ribosome.</text>
</comment>
<evidence type="ECO:0000313" key="5">
    <source>
        <dbReference type="EMBL" id="CAK8163244.1"/>
    </source>
</evidence>
<gene>
    <name evidence="4 5" type="primary">rplW</name>
    <name evidence="5" type="ORF">CAXC1_330004</name>
</gene>
<dbReference type="RefSeq" id="WP_338364273.1">
    <property type="nucleotide sequence ID" value="NZ_CAWVOK010000026.1"/>
</dbReference>
<protein>
    <recommendedName>
        <fullName evidence="4">Large ribosomal subunit protein uL23</fullName>
    </recommendedName>
</protein>